<comment type="caution">
    <text evidence="1">The sequence shown here is derived from an EMBL/GenBank/DDBJ whole genome shotgun (WGS) entry which is preliminary data.</text>
</comment>
<keyword evidence="2" id="KW-1185">Reference proteome</keyword>
<dbReference type="PANTHER" id="PTHR43881:SF1">
    <property type="entry name" value="GAMMA-GLUTAMYLTRANSPEPTIDASE (AFU_ORTHOLOGUE AFUA_4G13580)"/>
    <property type="match status" value="1"/>
</dbReference>
<proteinExistence type="predicted"/>
<sequence>LPWSIKLEEEIPEDVKIALEEKGHLIQWPVGGYERGIFGRGHVITRGAWFVQTGDVYTGTNVWWGAADPRCDGYPLGY</sequence>
<dbReference type="InterPro" id="IPR052896">
    <property type="entry name" value="GGT-like_enzyme"/>
</dbReference>
<protein>
    <submittedName>
        <fullName evidence="1">Uncharacterized protein</fullName>
    </submittedName>
</protein>
<dbReference type="Gene3D" id="3.60.20.40">
    <property type="match status" value="1"/>
</dbReference>
<reference evidence="1 2" key="1">
    <citation type="journal article" date="2022" name="Allergy">
        <title>Genome assembly and annotation of Periplaneta americana reveal a comprehensive cockroach allergen profile.</title>
        <authorList>
            <person name="Wang L."/>
            <person name="Xiong Q."/>
            <person name="Saelim N."/>
            <person name="Wang L."/>
            <person name="Nong W."/>
            <person name="Wan A.T."/>
            <person name="Shi M."/>
            <person name="Liu X."/>
            <person name="Cao Q."/>
            <person name="Hui J.H.L."/>
            <person name="Sookrung N."/>
            <person name="Leung T.F."/>
            <person name="Tungtrongchitr A."/>
            <person name="Tsui S.K.W."/>
        </authorList>
    </citation>
    <scope>NUCLEOTIDE SEQUENCE [LARGE SCALE GENOMIC DNA]</scope>
    <source>
        <strain evidence="1">PWHHKU_190912</strain>
    </source>
</reference>
<accession>A0ABQ8SBJ1</accession>
<dbReference type="Proteomes" id="UP001148838">
    <property type="component" value="Unassembled WGS sequence"/>
</dbReference>
<feature type="non-terminal residue" evidence="1">
    <location>
        <position position="1"/>
    </location>
</feature>
<name>A0ABQ8SBJ1_PERAM</name>
<dbReference type="InterPro" id="IPR043137">
    <property type="entry name" value="GGT_ssub_C"/>
</dbReference>
<organism evidence="1 2">
    <name type="scientific">Periplaneta americana</name>
    <name type="common">American cockroach</name>
    <name type="synonym">Blatta americana</name>
    <dbReference type="NCBI Taxonomy" id="6978"/>
    <lineage>
        <taxon>Eukaryota</taxon>
        <taxon>Metazoa</taxon>
        <taxon>Ecdysozoa</taxon>
        <taxon>Arthropoda</taxon>
        <taxon>Hexapoda</taxon>
        <taxon>Insecta</taxon>
        <taxon>Pterygota</taxon>
        <taxon>Neoptera</taxon>
        <taxon>Polyneoptera</taxon>
        <taxon>Dictyoptera</taxon>
        <taxon>Blattodea</taxon>
        <taxon>Blattoidea</taxon>
        <taxon>Blattidae</taxon>
        <taxon>Blattinae</taxon>
        <taxon>Periplaneta</taxon>
    </lineage>
</organism>
<dbReference type="PANTHER" id="PTHR43881">
    <property type="entry name" value="GAMMA-GLUTAMYLTRANSPEPTIDASE (AFU_ORTHOLOGUE AFUA_4G13580)"/>
    <property type="match status" value="1"/>
</dbReference>
<dbReference type="EMBL" id="JAJSOF020000031">
    <property type="protein sequence ID" value="KAJ4431441.1"/>
    <property type="molecule type" value="Genomic_DNA"/>
</dbReference>
<gene>
    <name evidence="1" type="ORF">ANN_20038</name>
</gene>
<evidence type="ECO:0000313" key="1">
    <source>
        <dbReference type="EMBL" id="KAJ4431441.1"/>
    </source>
</evidence>
<evidence type="ECO:0000313" key="2">
    <source>
        <dbReference type="Proteomes" id="UP001148838"/>
    </source>
</evidence>